<organism evidence="1 2">
    <name type="scientific">Paraburkholderia azotifigens</name>
    <dbReference type="NCBI Taxonomy" id="2057004"/>
    <lineage>
        <taxon>Bacteria</taxon>
        <taxon>Pseudomonadati</taxon>
        <taxon>Pseudomonadota</taxon>
        <taxon>Betaproteobacteria</taxon>
        <taxon>Burkholderiales</taxon>
        <taxon>Burkholderiaceae</taxon>
        <taxon>Paraburkholderia</taxon>
    </lineage>
</organism>
<name>A0ABU9QZ20_9BURK</name>
<sequence>MPVEKQRAYAQRIQARRPAKVRELLPSRRTLEVVFFLRITLLELTDALLYQTARRVSDLVRQAYDKTTVKQALLAIDYPAWASVHCWVRFIFDIKPAGVRHPGYPFFDAFSVGFHRLAADGQAGARGPAHERMQHDEPASRAQALLGEVLRREREGDPYELVSSRQEFSRLHEGLVEPTWRRGKNAAPVIGSGLLAQWPASLVRDHPCPRGFVTHRPIS</sequence>
<dbReference type="EMBL" id="JAZHGA010000006">
    <property type="protein sequence ID" value="MEM5340020.1"/>
    <property type="molecule type" value="Genomic_DNA"/>
</dbReference>
<proteinExistence type="predicted"/>
<evidence type="ECO:0000313" key="2">
    <source>
        <dbReference type="Proteomes" id="UP001481677"/>
    </source>
</evidence>
<dbReference type="Proteomes" id="UP001481677">
    <property type="component" value="Unassembled WGS sequence"/>
</dbReference>
<comment type="caution">
    <text evidence="1">The sequence shown here is derived from an EMBL/GenBank/DDBJ whole genome shotgun (WGS) entry which is preliminary data.</text>
</comment>
<protein>
    <submittedName>
        <fullName evidence="1">Uncharacterized protein</fullName>
    </submittedName>
</protein>
<evidence type="ECO:0000313" key="1">
    <source>
        <dbReference type="EMBL" id="MEM5340020.1"/>
    </source>
</evidence>
<gene>
    <name evidence="1" type="ORF">V4C56_10295</name>
</gene>
<accession>A0ABU9QZ20</accession>
<keyword evidence="2" id="KW-1185">Reference proteome</keyword>
<reference evidence="1 2" key="1">
    <citation type="submission" date="2024-01" db="EMBL/GenBank/DDBJ databases">
        <title>The diversity of rhizobia nodulating Mimosa spp. in eleven states of Brazil covering several biomes is determined by host plant, location, and edaphic factors.</title>
        <authorList>
            <person name="Rouws L."/>
            <person name="Barauna A."/>
            <person name="Beukes C."/>
            <person name="De Faria S.M."/>
            <person name="Gross E."/>
            <person name="Dos Reis Junior F.B."/>
            <person name="Simon M."/>
            <person name="Maluk M."/>
            <person name="Odee D.W."/>
            <person name="Kenicer G."/>
            <person name="Young J.P.W."/>
            <person name="Reis V.M."/>
            <person name="Zilli J."/>
            <person name="James E.K."/>
        </authorList>
    </citation>
    <scope>NUCLEOTIDE SEQUENCE [LARGE SCALE GENOMIC DNA]</scope>
    <source>
        <strain evidence="1 2">JPY530</strain>
    </source>
</reference>